<accession>A0A1W1CUZ4</accession>
<organism evidence="1">
    <name type="scientific">hydrothermal vent metagenome</name>
    <dbReference type="NCBI Taxonomy" id="652676"/>
    <lineage>
        <taxon>unclassified sequences</taxon>
        <taxon>metagenomes</taxon>
        <taxon>ecological metagenomes</taxon>
    </lineage>
</organism>
<dbReference type="EMBL" id="FPHJ01000068">
    <property type="protein sequence ID" value="SFV69698.1"/>
    <property type="molecule type" value="Genomic_DNA"/>
</dbReference>
<proteinExistence type="predicted"/>
<protein>
    <submittedName>
        <fullName evidence="1">Type III effector HopPmaJ</fullName>
    </submittedName>
</protein>
<sequence length="112" mass="12953">MTEEQYLIQLKSKYSMKFEDLMQVIEDNYNILTTAFKNGDLENSADENQGSAKLFAFAKLHNLNNTETLRCFGQYYQEVLDDKNGSSHSNIRQLILTGLENVILKKQILIKK</sequence>
<dbReference type="Gene3D" id="3.20.160.10">
    <property type="entry name" value="vpa0580 domain like"/>
    <property type="match status" value="1"/>
</dbReference>
<reference evidence="1" key="1">
    <citation type="submission" date="2016-10" db="EMBL/GenBank/DDBJ databases">
        <authorList>
            <person name="de Groot N.N."/>
        </authorList>
    </citation>
    <scope>NUCLEOTIDE SEQUENCE</scope>
</reference>
<dbReference type="AlphaFoldDB" id="A0A1W1CUZ4"/>
<dbReference type="Pfam" id="PF08888">
    <property type="entry name" value="HopJ"/>
    <property type="match status" value="1"/>
</dbReference>
<dbReference type="InterPro" id="IPR038604">
    <property type="entry name" value="HopJ_sf"/>
</dbReference>
<dbReference type="InterPro" id="IPR014984">
    <property type="entry name" value="HopJ"/>
</dbReference>
<name>A0A1W1CUZ4_9ZZZZ</name>
<gene>
    <name evidence="1" type="ORF">MNB_SUP05-5-442</name>
</gene>
<evidence type="ECO:0000313" key="1">
    <source>
        <dbReference type="EMBL" id="SFV69698.1"/>
    </source>
</evidence>